<comment type="similarity">
    <text evidence="10 12">Belongs to the EPSP synthase family. MurA subfamily.</text>
</comment>
<dbReference type="CDD" id="cd01555">
    <property type="entry name" value="UdpNAET"/>
    <property type="match status" value="1"/>
</dbReference>
<dbReference type="GO" id="GO:0019277">
    <property type="term" value="P:UDP-N-acetylgalactosamine biosynthetic process"/>
    <property type="evidence" value="ECO:0007669"/>
    <property type="project" value="InterPro"/>
</dbReference>
<reference evidence="14 15" key="1">
    <citation type="submission" date="2016-11" db="EMBL/GenBank/DDBJ databases">
        <authorList>
            <person name="Jaros S."/>
            <person name="Januszkiewicz K."/>
            <person name="Wedrychowicz H."/>
        </authorList>
    </citation>
    <scope>NUCLEOTIDE SEQUENCE [LARGE SCALE GENOMIC DNA]</scope>
    <source>
        <strain evidence="14 15">Y1</strain>
    </source>
</reference>
<evidence type="ECO:0000256" key="2">
    <source>
        <dbReference type="ARBA" id="ARBA00004752"/>
    </source>
</evidence>
<dbReference type="OrthoDB" id="9803760at2"/>
<feature type="binding site" evidence="12">
    <location>
        <begin position="22"/>
        <end position="23"/>
    </location>
    <ligand>
        <name>phosphoenolpyruvate</name>
        <dbReference type="ChEBI" id="CHEBI:58702"/>
    </ligand>
</feature>
<dbReference type="Gene3D" id="3.65.10.10">
    <property type="entry name" value="Enolpyruvate transferase domain"/>
    <property type="match status" value="2"/>
</dbReference>
<dbReference type="EMBL" id="FRCT01000005">
    <property type="protein sequence ID" value="SHM49350.1"/>
    <property type="molecule type" value="Genomic_DNA"/>
</dbReference>
<dbReference type="RefSeq" id="WP_072950282.1">
    <property type="nucleotide sequence ID" value="NZ_FRCT01000005.1"/>
</dbReference>
<feature type="modified residue" description="2-(S-cysteinyl)pyruvic acid O-phosphothioketal" evidence="12">
    <location>
        <position position="116"/>
    </location>
</feature>
<dbReference type="GO" id="GO:0005737">
    <property type="term" value="C:cytoplasm"/>
    <property type="evidence" value="ECO:0007669"/>
    <property type="project" value="UniProtKB-SubCell"/>
</dbReference>
<evidence type="ECO:0000256" key="10">
    <source>
        <dbReference type="ARBA" id="ARBA00038367"/>
    </source>
</evidence>
<dbReference type="Proteomes" id="UP000184394">
    <property type="component" value="Unassembled WGS sequence"/>
</dbReference>
<accession>A0A1M7J8D0</accession>
<evidence type="ECO:0000256" key="1">
    <source>
        <dbReference type="ARBA" id="ARBA00004496"/>
    </source>
</evidence>
<protein>
    <recommendedName>
        <fullName evidence="12">UDP-N-acetylglucosamine 1-carboxyvinyltransferase</fullName>
        <ecNumber evidence="12">2.5.1.7</ecNumber>
    </recommendedName>
    <alternativeName>
        <fullName evidence="12">Enoylpyruvate transferase</fullName>
    </alternativeName>
    <alternativeName>
        <fullName evidence="12">UDP-N-acetylglucosamine enolpyruvyl transferase</fullName>
        <shortName evidence="12">EPT</shortName>
    </alternativeName>
</protein>
<keyword evidence="5 12" id="KW-0808">Transferase</keyword>
<evidence type="ECO:0000256" key="7">
    <source>
        <dbReference type="ARBA" id="ARBA00022984"/>
    </source>
</evidence>
<feature type="domain" description="Enolpyruvate transferase" evidence="13">
    <location>
        <begin position="7"/>
        <end position="407"/>
    </location>
</feature>
<evidence type="ECO:0000256" key="3">
    <source>
        <dbReference type="ARBA" id="ARBA00022490"/>
    </source>
</evidence>
<keyword evidence="7 12" id="KW-0573">Peptidoglycan synthesis</keyword>
<dbReference type="NCBIfam" id="TIGR01072">
    <property type="entry name" value="murA"/>
    <property type="match status" value="1"/>
</dbReference>
<keyword evidence="9 12" id="KW-0961">Cell wall biogenesis/degradation</keyword>
<evidence type="ECO:0000313" key="15">
    <source>
        <dbReference type="Proteomes" id="UP000184394"/>
    </source>
</evidence>
<evidence type="ECO:0000313" key="14">
    <source>
        <dbReference type="EMBL" id="SHM49350.1"/>
    </source>
</evidence>
<dbReference type="InterPro" id="IPR001986">
    <property type="entry name" value="Enolpyruvate_Tfrase_dom"/>
</dbReference>
<comment type="pathway">
    <text evidence="2 12">Cell wall biogenesis; peptidoglycan biosynthesis.</text>
</comment>
<dbReference type="GO" id="GO:0009252">
    <property type="term" value="P:peptidoglycan biosynthetic process"/>
    <property type="evidence" value="ECO:0007669"/>
    <property type="project" value="UniProtKB-UniRule"/>
</dbReference>
<feature type="active site" description="Proton donor" evidence="12">
    <location>
        <position position="116"/>
    </location>
</feature>
<comment type="subcellular location">
    <subcellularLocation>
        <location evidence="1 12">Cytoplasm</location>
    </subcellularLocation>
</comment>
<organism evidence="14 15">
    <name type="scientific">Ruminococcus flavefaciens</name>
    <dbReference type="NCBI Taxonomy" id="1265"/>
    <lineage>
        <taxon>Bacteria</taxon>
        <taxon>Bacillati</taxon>
        <taxon>Bacillota</taxon>
        <taxon>Clostridia</taxon>
        <taxon>Eubacteriales</taxon>
        <taxon>Oscillospiraceae</taxon>
        <taxon>Ruminococcus</taxon>
    </lineage>
</organism>
<feature type="binding site" evidence="12">
    <location>
        <position position="308"/>
    </location>
    <ligand>
        <name>UDP-N-acetyl-alpha-D-glucosamine</name>
        <dbReference type="ChEBI" id="CHEBI:57705"/>
    </ligand>
</feature>
<evidence type="ECO:0000256" key="11">
    <source>
        <dbReference type="ARBA" id="ARBA00047527"/>
    </source>
</evidence>
<dbReference type="EC" id="2.5.1.7" evidence="12"/>
<dbReference type="NCBIfam" id="NF006873">
    <property type="entry name" value="PRK09369.1"/>
    <property type="match status" value="1"/>
</dbReference>
<feature type="binding site" evidence="12">
    <location>
        <position position="92"/>
    </location>
    <ligand>
        <name>UDP-N-acetyl-alpha-D-glucosamine</name>
        <dbReference type="ChEBI" id="CHEBI:57705"/>
    </ligand>
</feature>
<dbReference type="GO" id="GO:0071555">
    <property type="term" value="P:cell wall organization"/>
    <property type="evidence" value="ECO:0007669"/>
    <property type="project" value="UniProtKB-KW"/>
</dbReference>
<evidence type="ECO:0000256" key="5">
    <source>
        <dbReference type="ARBA" id="ARBA00022679"/>
    </source>
</evidence>
<dbReference type="InterPro" id="IPR005750">
    <property type="entry name" value="UDP_GlcNAc_COvinyl_MurA"/>
</dbReference>
<dbReference type="InterPro" id="IPR050068">
    <property type="entry name" value="MurA_subfamily"/>
</dbReference>
<keyword evidence="12" id="KW-0670">Pyruvate</keyword>
<gene>
    <name evidence="12" type="primary">murA</name>
    <name evidence="14" type="ORF">SAMN04487860_105201</name>
</gene>
<keyword evidence="8 12" id="KW-0131">Cell cycle</keyword>
<dbReference type="GO" id="GO:0008360">
    <property type="term" value="P:regulation of cell shape"/>
    <property type="evidence" value="ECO:0007669"/>
    <property type="project" value="UniProtKB-KW"/>
</dbReference>
<dbReference type="InterPro" id="IPR036968">
    <property type="entry name" value="Enolpyruvate_Tfrase_sf"/>
</dbReference>
<sequence>MQKFIITGGKSLRGELALQGSKNSSLPIMAAALLCCGECTLHSCPKLTDVYAASRILNCVGCRCTFSDNTAVIDSTFVDRTHISEELMREMRSSIIFMGAMLGRAGECTVSVPGGCELGPRPIDMHLAALRKMGVDITESGGSIICRAALGRAKGAKISLAFPSVGATENVILCAVTADGETVINNAAREPEICDLCGFLRCCGADIMGDGESRIVIKGKKQLHGCEYTIMPDRIAAATYLSMVAATRGELILTNACVPETEPFLSVLEQTGCSIYTSENKIYLRSGTRLKAVRERIRTMPHPGFPTDAQAVLMAALAVADGTSIFEENIFDCRYRHTDALIKMGADIQVLGKVAVVKGVEKLRGANVQATDLRGGAAMIIAALCGTGTSEIGRICHIDRGYEKIEEAVRLLGGDMRRV</sequence>
<comment type="catalytic activity">
    <reaction evidence="11 12">
        <text>phosphoenolpyruvate + UDP-N-acetyl-alpha-D-glucosamine = UDP-N-acetyl-3-O-(1-carboxyvinyl)-alpha-D-glucosamine + phosphate</text>
        <dbReference type="Rhea" id="RHEA:18681"/>
        <dbReference type="ChEBI" id="CHEBI:43474"/>
        <dbReference type="ChEBI" id="CHEBI:57705"/>
        <dbReference type="ChEBI" id="CHEBI:58702"/>
        <dbReference type="ChEBI" id="CHEBI:68483"/>
        <dbReference type="EC" id="2.5.1.7"/>
    </reaction>
</comment>
<keyword evidence="4 12" id="KW-0132">Cell division</keyword>
<dbReference type="GO" id="GO:0008760">
    <property type="term" value="F:UDP-N-acetylglucosamine 1-carboxyvinyltransferase activity"/>
    <property type="evidence" value="ECO:0007669"/>
    <property type="project" value="UniProtKB-UniRule"/>
</dbReference>
<evidence type="ECO:0000256" key="6">
    <source>
        <dbReference type="ARBA" id="ARBA00022960"/>
    </source>
</evidence>
<evidence type="ECO:0000256" key="12">
    <source>
        <dbReference type="HAMAP-Rule" id="MF_00111"/>
    </source>
</evidence>
<keyword evidence="6 12" id="KW-0133">Cell shape</keyword>
<evidence type="ECO:0000259" key="13">
    <source>
        <dbReference type="Pfam" id="PF00275"/>
    </source>
</evidence>
<dbReference type="GO" id="GO:0051301">
    <property type="term" value="P:cell division"/>
    <property type="evidence" value="ECO:0007669"/>
    <property type="project" value="UniProtKB-KW"/>
</dbReference>
<evidence type="ECO:0000256" key="8">
    <source>
        <dbReference type="ARBA" id="ARBA00023306"/>
    </source>
</evidence>
<comment type="caution">
    <text evidence="12">Lacks conserved residue(s) required for the propagation of feature annotation.</text>
</comment>
<proteinExistence type="inferred from homology"/>
<dbReference type="SUPFAM" id="SSF55205">
    <property type="entry name" value="EPT/RTPC-like"/>
    <property type="match status" value="1"/>
</dbReference>
<dbReference type="PANTHER" id="PTHR43783">
    <property type="entry name" value="UDP-N-ACETYLGLUCOSAMINE 1-CARBOXYVINYLTRANSFERASE"/>
    <property type="match status" value="1"/>
</dbReference>
<feature type="binding site" evidence="12">
    <location>
        <position position="330"/>
    </location>
    <ligand>
        <name>UDP-N-acetyl-alpha-D-glucosamine</name>
        <dbReference type="ChEBI" id="CHEBI:57705"/>
    </ligand>
</feature>
<dbReference type="PANTHER" id="PTHR43783:SF1">
    <property type="entry name" value="UDP-N-ACETYLGLUCOSAMINE 1-CARBOXYVINYLTRANSFERASE"/>
    <property type="match status" value="1"/>
</dbReference>
<dbReference type="Pfam" id="PF00275">
    <property type="entry name" value="EPSP_synthase"/>
    <property type="match status" value="1"/>
</dbReference>
<evidence type="ECO:0000256" key="9">
    <source>
        <dbReference type="ARBA" id="ARBA00023316"/>
    </source>
</evidence>
<keyword evidence="3 12" id="KW-0963">Cytoplasm</keyword>
<dbReference type="UniPathway" id="UPA00219"/>
<comment type="function">
    <text evidence="12">Cell wall formation. Adds enolpyruvyl to UDP-N-acetylglucosamine.</text>
</comment>
<evidence type="ECO:0000256" key="4">
    <source>
        <dbReference type="ARBA" id="ARBA00022618"/>
    </source>
</evidence>
<dbReference type="HAMAP" id="MF_00111">
    <property type="entry name" value="MurA"/>
    <property type="match status" value="1"/>
</dbReference>
<name>A0A1M7J8D0_RUMFL</name>
<dbReference type="AlphaFoldDB" id="A0A1M7J8D0"/>
<dbReference type="InterPro" id="IPR013792">
    <property type="entry name" value="RNA3'P_cycl/enolpyr_Trfase_a/b"/>
</dbReference>